<feature type="non-terminal residue" evidence="1">
    <location>
        <position position="1"/>
    </location>
</feature>
<organism evidence="1 2">
    <name type="scientific">Klebsiella aerogenes</name>
    <name type="common">Enterobacter aerogenes</name>
    <dbReference type="NCBI Taxonomy" id="548"/>
    <lineage>
        <taxon>Bacteria</taxon>
        <taxon>Pseudomonadati</taxon>
        <taxon>Pseudomonadota</taxon>
        <taxon>Gammaproteobacteria</taxon>
        <taxon>Enterobacterales</taxon>
        <taxon>Enterobacteriaceae</taxon>
        <taxon>Klebsiella/Raoultella group</taxon>
        <taxon>Klebsiella</taxon>
    </lineage>
</organism>
<evidence type="ECO:0000313" key="2">
    <source>
        <dbReference type="Proteomes" id="UP001279012"/>
    </source>
</evidence>
<protein>
    <submittedName>
        <fullName evidence="1">Uncharacterized protein</fullName>
    </submittedName>
</protein>
<comment type="caution">
    <text evidence="1">The sequence shown here is derived from an EMBL/GenBank/DDBJ whole genome shotgun (WGS) entry which is preliminary data.</text>
</comment>
<dbReference type="EMBL" id="JAWZZT010001212">
    <property type="protein sequence ID" value="MDX7018697.1"/>
    <property type="molecule type" value="Genomic_DNA"/>
</dbReference>
<dbReference type="Proteomes" id="UP001279012">
    <property type="component" value="Unassembled WGS sequence"/>
</dbReference>
<reference evidence="1" key="1">
    <citation type="submission" date="2023-11" db="EMBL/GenBank/DDBJ databases">
        <title>Detection of rare carbapenemases in Enterobacterales - comparison of two colorimetric and two CIM-based carbapenemase assays.</title>
        <authorList>
            <person name="Schaffarczyk L."/>
            <person name="Noster J."/>
            <person name="Stelzer Y."/>
            <person name="Sattler J."/>
            <person name="Gatermann S."/>
            <person name="Hamprecht A."/>
        </authorList>
    </citation>
    <scope>NUCLEOTIDE SEQUENCE</scope>
    <source>
        <strain evidence="1">CIM-Cont-037</strain>
    </source>
</reference>
<accession>A0AAW9ECS3</accession>
<evidence type="ECO:0000313" key="1">
    <source>
        <dbReference type="EMBL" id="MDX7018697.1"/>
    </source>
</evidence>
<dbReference type="AlphaFoldDB" id="A0AAW9ECS3"/>
<name>A0AAW9ECS3_KLEAE</name>
<gene>
    <name evidence="1" type="ORF">SJ059_30185</name>
</gene>
<proteinExistence type="predicted"/>
<sequence>TEHLVNGVKVTIIVDDIPIPATGRGGSIFIYMRAYTVNMNPTPVNTNRSVKFTFSNTKRLEIFKEGSSLIKPLNH</sequence>